<dbReference type="InterPro" id="IPR002110">
    <property type="entry name" value="Ankyrin_rpt"/>
</dbReference>
<evidence type="ECO:0000256" key="2">
    <source>
        <dbReference type="ARBA" id="ARBA00023043"/>
    </source>
</evidence>
<keyword evidence="1" id="KW-0677">Repeat</keyword>
<proteinExistence type="predicted"/>
<dbReference type="PROSITE" id="PS50088">
    <property type="entry name" value="ANK_REPEAT"/>
    <property type="match status" value="1"/>
</dbReference>
<sequence>MSDNQDNAGPSPAANFALPPEAIELATRMYNAARQGDKGLLTQAISAGLPPNLTNDKGDTLLMLAAYHGHADLVKFLIQHGADPNRLNDRLQSPLAGAVFKKEDDVIEVRNLRALVLYAMSFRLSGSKFTIHDMLLKMPGFCLIDASMHCWPSLTRSEQALIDGGADPDHGTPSALECVAMFKQDDEWKAKFESAPGRGKAVSSEGQ</sequence>
<name>A0AAD9W457_PHOAM</name>
<organism evidence="4 5">
    <name type="scientific">Phomopsis amygdali</name>
    <name type="common">Fusicoccum amygdali</name>
    <dbReference type="NCBI Taxonomy" id="1214568"/>
    <lineage>
        <taxon>Eukaryota</taxon>
        <taxon>Fungi</taxon>
        <taxon>Dikarya</taxon>
        <taxon>Ascomycota</taxon>
        <taxon>Pezizomycotina</taxon>
        <taxon>Sordariomycetes</taxon>
        <taxon>Sordariomycetidae</taxon>
        <taxon>Diaporthales</taxon>
        <taxon>Diaporthaceae</taxon>
        <taxon>Diaporthe</taxon>
    </lineage>
</organism>
<protein>
    <submittedName>
        <fullName evidence="4">Uncharacterized protein</fullName>
    </submittedName>
</protein>
<evidence type="ECO:0000313" key="4">
    <source>
        <dbReference type="EMBL" id="KAK2608153.1"/>
    </source>
</evidence>
<feature type="repeat" description="ANK" evidence="3">
    <location>
        <begin position="57"/>
        <end position="89"/>
    </location>
</feature>
<dbReference type="PANTHER" id="PTHR24171">
    <property type="entry name" value="ANKYRIN REPEAT DOMAIN-CONTAINING PROTEIN 39-RELATED"/>
    <property type="match status" value="1"/>
</dbReference>
<dbReference type="SMART" id="SM00248">
    <property type="entry name" value="ANK"/>
    <property type="match status" value="2"/>
</dbReference>
<dbReference type="SUPFAM" id="SSF48403">
    <property type="entry name" value="Ankyrin repeat"/>
    <property type="match status" value="1"/>
</dbReference>
<dbReference type="PROSITE" id="PS50297">
    <property type="entry name" value="ANK_REP_REGION"/>
    <property type="match status" value="1"/>
</dbReference>
<comment type="caution">
    <text evidence="4">The sequence shown here is derived from an EMBL/GenBank/DDBJ whole genome shotgun (WGS) entry which is preliminary data.</text>
</comment>
<dbReference type="EMBL" id="JAUJFL010000003">
    <property type="protein sequence ID" value="KAK2608153.1"/>
    <property type="molecule type" value="Genomic_DNA"/>
</dbReference>
<reference evidence="4" key="1">
    <citation type="submission" date="2023-06" db="EMBL/GenBank/DDBJ databases">
        <authorList>
            <person name="Noh H."/>
        </authorList>
    </citation>
    <scope>NUCLEOTIDE SEQUENCE</scope>
    <source>
        <strain evidence="4">DUCC20226</strain>
    </source>
</reference>
<gene>
    <name evidence="4" type="ORF">N8I77_006781</name>
</gene>
<dbReference type="Pfam" id="PF12796">
    <property type="entry name" value="Ank_2"/>
    <property type="match status" value="1"/>
</dbReference>
<dbReference type="InterPro" id="IPR036770">
    <property type="entry name" value="Ankyrin_rpt-contain_sf"/>
</dbReference>
<keyword evidence="2 3" id="KW-0040">ANK repeat</keyword>
<evidence type="ECO:0000256" key="3">
    <source>
        <dbReference type="PROSITE-ProRule" id="PRU00023"/>
    </source>
</evidence>
<dbReference type="AlphaFoldDB" id="A0AAD9W457"/>
<accession>A0AAD9W457</accession>
<dbReference type="Gene3D" id="1.25.40.20">
    <property type="entry name" value="Ankyrin repeat-containing domain"/>
    <property type="match status" value="1"/>
</dbReference>
<dbReference type="Proteomes" id="UP001265746">
    <property type="component" value="Unassembled WGS sequence"/>
</dbReference>
<keyword evidence="5" id="KW-1185">Reference proteome</keyword>
<evidence type="ECO:0000256" key="1">
    <source>
        <dbReference type="ARBA" id="ARBA00022737"/>
    </source>
</evidence>
<evidence type="ECO:0000313" key="5">
    <source>
        <dbReference type="Proteomes" id="UP001265746"/>
    </source>
</evidence>